<dbReference type="Gene3D" id="1.10.490.10">
    <property type="entry name" value="Globins"/>
    <property type="match status" value="1"/>
</dbReference>
<keyword evidence="3 6" id="KW-0561">Oxygen transport</keyword>
<organism evidence="8 9">
    <name type="scientific">Anopheles minimus</name>
    <dbReference type="NCBI Taxonomy" id="112268"/>
    <lineage>
        <taxon>Eukaryota</taxon>
        <taxon>Metazoa</taxon>
        <taxon>Ecdysozoa</taxon>
        <taxon>Arthropoda</taxon>
        <taxon>Hexapoda</taxon>
        <taxon>Insecta</taxon>
        <taxon>Pterygota</taxon>
        <taxon>Neoptera</taxon>
        <taxon>Endopterygota</taxon>
        <taxon>Diptera</taxon>
        <taxon>Nematocera</taxon>
        <taxon>Culicoidea</taxon>
        <taxon>Culicidae</taxon>
        <taxon>Anophelinae</taxon>
        <taxon>Anopheles</taxon>
    </lineage>
</organism>
<dbReference type="VEuPathDB" id="VectorBase:AMIN009790"/>
<dbReference type="CDD" id="cd01040">
    <property type="entry name" value="Mb-like"/>
    <property type="match status" value="1"/>
</dbReference>
<dbReference type="SUPFAM" id="SSF46458">
    <property type="entry name" value="Globin-like"/>
    <property type="match status" value="1"/>
</dbReference>
<dbReference type="InterPro" id="IPR044399">
    <property type="entry name" value="Mb-like_M"/>
</dbReference>
<dbReference type="PROSITE" id="PS01033">
    <property type="entry name" value="GLOBIN"/>
    <property type="match status" value="1"/>
</dbReference>
<dbReference type="GO" id="GO:0005344">
    <property type="term" value="F:oxygen carrier activity"/>
    <property type="evidence" value="ECO:0007669"/>
    <property type="project" value="UniProtKB-KW"/>
</dbReference>
<dbReference type="InterPro" id="IPR009050">
    <property type="entry name" value="Globin-like_sf"/>
</dbReference>
<keyword evidence="5" id="KW-0408">Iron</keyword>
<evidence type="ECO:0000256" key="5">
    <source>
        <dbReference type="ARBA" id="ARBA00023004"/>
    </source>
</evidence>
<dbReference type="InterPro" id="IPR000971">
    <property type="entry name" value="Globin"/>
</dbReference>
<dbReference type="AlphaFoldDB" id="A0A182WHD8"/>
<keyword evidence="2 6" id="KW-0349">Heme</keyword>
<feature type="domain" description="Globin" evidence="7">
    <location>
        <begin position="37"/>
        <end position="170"/>
    </location>
</feature>
<evidence type="ECO:0000256" key="3">
    <source>
        <dbReference type="ARBA" id="ARBA00022621"/>
    </source>
</evidence>
<dbReference type="GO" id="GO:0046872">
    <property type="term" value="F:metal ion binding"/>
    <property type="evidence" value="ECO:0007669"/>
    <property type="project" value="UniProtKB-KW"/>
</dbReference>
<dbReference type="GO" id="GO:0019825">
    <property type="term" value="F:oxygen binding"/>
    <property type="evidence" value="ECO:0007669"/>
    <property type="project" value="InterPro"/>
</dbReference>
<accession>A0A182WHD8</accession>
<comment type="similarity">
    <text evidence="6">Belongs to the globin family.</text>
</comment>
<dbReference type="Pfam" id="PF00042">
    <property type="entry name" value="Globin"/>
    <property type="match status" value="1"/>
</dbReference>
<dbReference type="STRING" id="112268.A0A182WHD8"/>
<evidence type="ECO:0000256" key="4">
    <source>
        <dbReference type="ARBA" id="ARBA00022723"/>
    </source>
</evidence>
<keyword evidence="1 6" id="KW-0813">Transport</keyword>
<evidence type="ECO:0000256" key="6">
    <source>
        <dbReference type="RuleBase" id="RU000356"/>
    </source>
</evidence>
<evidence type="ECO:0000259" key="7">
    <source>
        <dbReference type="PROSITE" id="PS01033"/>
    </source>
</evidence>
<keyword evidence="9" id="KW-1185">Reference proteome</keyword>
<name>A0A182WHD8_9DIPT</name>
<dbReference type="GO" id="GO:0020037">
    <property type="term" value="F:heme binding"/>
    <property type="evidence" value="ECO:0007669"/>
    <property type="project" value="InterPro"/>
</dbReference>
<reference evidence="8" key="2">
    <citation type="submission" date="2020-05" db="UniProtKB">
        <authorList>
            <consortium name="EnsemblMetazoa"/>
        </authorList>
    </citation>
    <scope>IDENTIFICATION</scope>
    <source>
        <strain evidence="8">MINIMUS1</strain>
    </source>
</reference>
<protein>
    <recommendedName>
        <fullName evidence="7">Globin domain-containing protein</fullName>
    </recommendedName>
</protein>
<evidence type="ECO:0000313" key="9">
    <source>
        <dbReference type="Proteomes" id="UP000075920"/>
    </source>
</evidence>
<sequence>RAVNRHVKGSFLPKENKPTIVADDDLRYDDVAMDLTGLSASEKITLFSAWGLIRKDLDVHGRNMLLLLFHKYPRYVSYFDFTDDPNAQSLVDNKSLFSQSIHVIKAFGSLIEYGLKDPALFNETLKKITRFHEERNVYSRDILTIGEVLLDYLAQVLGRQVSDSLPDAFRKLFATIACRFPAAPDVDGDVNDANGTLPEDTQ</sequence>
<dbReference type="InterPro" id="IPR012292">
    <property type="entry name" value="Globin/Proto"/>
</dbReference>
<dbReference type="Proteomes" id="UP000075920">
    <property type="component" value="Unassembled WGS sequence"/>
</dbReference>
<dbReference type="PANTHER" id="PTHR47217:SF1">
    <property type="entry name" value="GLOBIN-LIKE PROTEIN"/>
    <property type="match status" value="1"/>
</dbReference>
<evidence type="ECO:0000256" key="1">
    <source>
        <dbReference type="ARBA" id="ARBA00022448"/>
    </source>
</evidence>
<evidence type="ECO:0000313" key="8">
    <source>
        <dbReference type="EnsemblMetazoa" id="AMIN009790-PA"/>
    </source>
</evidence>
<reference evidence="9" key="1">
    <citation type="submission" date="2013-03" db="EMBL/GenBank/DDBJ databases">
        <title>The Genome Sequence of Anopheles minimus MINIMUS1.</title>
        <authorList>
            <consortium name="The Broad Institute Genomics Platform"/>
            <person name="Neafsey D.E."/>
            <person name="Walton C."/>
            <person name="Walker B."/>
            <person name="Young S.K."/>
            <person name="Zeng Q."/>
            <person name="Gargeya S."/>
            <person name="Fitzgerald M."/>
            <person name="Haas B."/>
            <person name="Abouelleil A."/>
            <person name="Allen A.W."/>
            <person name="Alvarado L."/>
            <person name="Arachchi H.M."/>
            <person name="Berlin A.M."/>
            <person name="Chapman S.B."/>
            <person name="Gainer-Dewar J."/>
            <person name="Goldberg J."/>
            <person name="Griggs A."/>
            <person name="Gujja S."/>
            <person name="Hansen M."/>
            <person name="Howarth C."/>
            <person name="Imamovic A."/>
            <person name="Ireland A."/>
            <person name="Larimer J."/>
            <person name="McCowan C."/>
            <person name="Murphy C."/>
            <person name="Pearson M."/>
            <person name="Poon T.W."/>
            <person name="Priest M."/>
            <person name="Roberts A."/>
            <person name="Saif S."/>
            <person name="Shea T."/>
            <person name="Sisk P."/>
            <person name="Sykes S."/>
            <person name="Wortman J."/>
            <person name="Nusbaum C."/>
            <person name="Birren B."/>
        </authorList>
    </citation>
    <scope>NUCLEOTIDE SEQUENCE [LARGE SCALE GENOMIC DNA]</scope>
    <source>
        <strain evidence="9">MINIMUS1</strain>
    </source>
</reference>
<dbReference type="EnsemblMetazoa" id="AMIN009790-RA">
    <property type="protein sequence ID" value="AMIN009790-PA"/>
    <property type="gene ID" value="AMIN009790"/>
</dbReference>
<evidence type="ECO:0000256" key="2">
    <source>
        <dbReference type="ARBA" id="ARBA00022617"/>
    </source>
</evidence>
<dbReference type="PANTHER" id="PTHR47217">
    <property type="entry name" value="GLOBIN-LIKE PROTEIN"/>
    <property type="match status" value="1"/>
</dbReference>
<keyword evidence="4" id="KW-0479">Metal-binding</keyword>
<proteinExistence type="inferred from homology"/>